<accession>A0ABQ4KA69</accession>
<dbReference type="Proteomes" id="UP000680279">
    <property type="component" value="Unassembled WGS sequence"/>
</dbReference>
<gene>
    <name evidence="2" type="ORF">J1TS3_30990</name>
</gene>
<dbReference type="RefSeq" id="WP_018707918.1">
    <property type="nucleotide sequence ID" value="NZ_BOQT01000012.1"/>
</dbReference>
<proteinExistence type="predicted"/>
<evidence type="ECO:0000256" key="1">
    <source>
        <dbReference type="SAM" id="Phobius"/>
    </source>
</evidence>
<dbReference type="EMBL" id="BOQT01000012">
    <property type="protein sequence ID" value="GIN21965.1"/>
    <property type="molecule type" value="Genomic_DNA"/>
</dbReference>
<evidence type="ECO:0000313" key="3">
    <source>
        <dbReference type="Proteomes" id="UP000680279"/>
    </source>
</evidence>
<sequence>MSSVQGTRIKPSGEEVKADYVDTQALMLLIWQVKISPVLLQIVFQGIVLVTRETYRGFFVKIDWYILNEVTK</sequence>
<feature type="transmembrane region" description="Helical" evidence="1">
    <location>
        <begin position="29"/>
        <end position="51"/>
    </location>
</feature>
<keyword evidence="1" id="KW-0812">Transmembrane</keyword>
<evidence type="ECO:0000313" key="2">
    <source>
        <dbReference type="EMBL" id="GIN21965.1"/>
    </source>
</evidence>
<protein>
    <submittedName>
        <fullName evidence="2">Uncharacterized protein</fullName>
    </submittedName>
</protein>
<reference evidence="2 3" key="1">
    <citation type="submission" date="2021-03" db="EMBL/GenBank/DDBJ databases">
        <title>Antimicrobial resistance genes in bacteria isolated from Japanese honey, and their potential for conferring macrolide and lincosamide resistance in the American foulbrood pathogen Paenibacillus larvae.</title>
        <authorList>
            <person name="Okamoto M."/>
            <person name="Kumagai M."/>
            <person name="Kanamori H."/>
            <person name="Takamatsu D."/>
        </authorList>
    </citation>
    <scope>NUCLEOTIDE SEQUENCE [LARGE SCALE GENOMIC DNA]</scope>
    <source>
        <strain evidence="2 3">J1TS3</strain>
    </source>
</reference>
<organism evidence="2 3">
    <name type="scientific">Siminovitchia fordii</name>
    <dbReference type="NCBI Taxonomy" id="254759"/>
    <lineage>
        <taxon>Bacteria</taxon>
        <taxon>Bacillati</taxon>
        <taxon>Bacillota</taxon>
        <taxon>Bacilli</taxon>
        <taxon>Bacillales</taxon>
        <taxon>Bacillaceae</taxon>
        <taxon>Siminovitchia</taxon>
    </lineage>
</organism>
<keyword evidence="1" id="KW-0472">Membrane</keyword>
<keyword evidence="1" id="KW-1133">Transmembrane helix</keyword>
<name>A0ABQ4KA69_9BACI</name>
<comment type="caution">
    <text evidence="2">The sequence shown here is derived from an EMBL/GenBank/DDBJ whole genome shotgun (WGS) entry which is preliminary data.</text>
</comment>
<keyword evidence="3" id="KW-1185">Reference proteome</keyword>